<dbReference type="Pfam" id="PF00145">
    <property type="entry name" value="DNA_methylase"/>
    <property type="match status" value="1"/>
</dbReference>
<dbReference type="Proteomes" id="UP000257479">
    <property type="component" value="Unassembled WGS sequence"/>
</dbReference>
<proteinExistence type="predicted"/>
<name>A0A3C1KGV9_9MICO</name>
<dbReference type="InterPro" id="IPR001525">
    <property type="entry name" value="C5_MeTfrase"/>
</dbReference>
<dbReference type="SUPFAM" id="SSF53335">
    <property type="entry name" value="S-adenosyl-L-methionine-dependent methyltransferases"/>
    <property type="match status" value="1"/>
</dbReference>
<keyword evidence="1 4" id="KW-0489">Methyltransferase</keyword>
<dbReference type="EMBL" id="DMNG01000265">
    <property type="protein sequence ID" value="HAN25875.1"/>
    <property type="molecule type" value="Genomic_DNA"/>
</dbReference>
<feature type="non-terminal residue" evidence="4">
    <location>
        <position position="1"/>
    </location>
</feature>
<comment type="caution">
    <text evidence="4">The sequence shown here is derived from an EMBL/GenBank/DDBJ whole genome shotgun (WGS) entry which is preliminary data.</text>
</comment>
<dbReference type="GO" id="GO:0009307">
    <property type="term" value="P:DNA restriction-modification system"/>
    <property type="evidence" value="ECO:0007669"/>
    <property type="project" value="UniProtKB-KW"/>
</dbReference>
<evidence type="ECO:0000256" key="2">
    <source>
        <dbReference type="ARBA" id="ARBA00022679"/>
    </source>
</evidence>
<keyword evidence="3" id="KW-0680">Restriction system</keyword>
<dbReference type="AlphaFoldDB" id="A0A3C1KGV9"/>
<dbReference type="GO" id="GO:0008168">
    <property type="term" value="F:methyltransferase activity"/>
    <property type="evidence" value="ECO:0007669"/>
    <property type="project" value="UniProtKB-KW"/>
</dbReference>
<evidence type="ECO:0000313" key="4">
    <source>
        <dbReference type="EMBL" id="HAN25875.1"/>
    </source>
</evidence>
<evidence type="ECO:0000256" key="3">
    <source>
        <dbReference type="ARBA" id="ARBA00022747"/>
    </source>
</evidence>
<evidence type="ECO:0000313" key="5">
    <source>
        <dbReference type="Proteomes" id="UP000257479"/>
    </source>
</evidence>
<feature type="non-terminal residue" evidence="4">
    <location>
        <position position="49"/>
    </location>
</feature>
<sequence>GFPCQSVSTVGKRAGFAPGAASGLWSHMAAAIEALQPRLVVIENVRGLL</sequence>
<dbReference type="InterPro" id="IPR029063">
    <property type="entry name" value="SAM-dependent_MTases_sf"/>
</dbReference>
<accession>A0A3C1KGV9</accession>
<keyword evidence="2 4" id="KW-0808">Transferase</keyword>
<gene>
    <name evidence="4" type="ORF">DCP95_15100</name>
</gene>
<dbReference type="Gene3D" id="3.40.50.150">
    <property type="entry name" value="Vaccinia Virus protein VP39"/>
    <property type="match status" value="1"/>
</dbReference>
<organism evidence="4 5">
    <name type="scientific">Microbacterium ginsengisoli</name>
    <dbReference type="NCBI Taxonomy" id="400772"/>
    <lineage>
        <taxon>Bacteria</taxon>
        <taxon>Bacillati</taxon>
        <taxon>Actinomycetota</taxon>
        <taxon>Actinomycetes</taxon>
        <taxon>Micrococcales</taxon>
        <taxon>Microbacteriaceae</taxon>
        <taxon>Microbacterium</taxon>
    </lineage>
</organism>
<dbReference type="GO" id="GO:0032259">
    <property type="term" value="P:methylation"/>
    <property type="evidence" value="ECO:0007669"/>
    <property type="project" value="UniProtKB-KW"/>
</dbReference>
<protein>
    <submittedName>
        <fullName evidence="4">DNA (Cytosine-5-)-methyltransferase</fullName>
    </submittedName>
</protein>
<reference evidence="4 5" key="1">
    <citation type="journal article" date="2018" name="Nat. Biotechnol.">
        <title>A standardized bacterial taxonomy based on genome phylogeny substantially revises the tree of life.</title>
        <authorList>
            <person name="Parks D.H."/>
            <person name="Chuvochina M."/>
            <person name="Waite D.W."/>
            <person name="Rinke C."/>
            <person name="Skarshewski A."/>
            <person name="Chaumeil P.A."/>
            <person name="Hugenholtz P."/>
        </authorList>
    </citation>
    <scope>NUCLEOTIDE SEQUENCE [LARGE SCALE GENOMIC DNA]</scope>
    <source>
        <strain evidence="4">UBA9152</strain>
    </source>
</reference>
<evidence type="ECO:0000256" key="1">
    <source>
        <dbReference type="ARBA" id="ARBA00022603"/>
    </source>
</evidence>